<dbReference type="Gene3D" id="3.80.10.10">
    <property type="entry name" value="Ribonuclease Inhibitor"/>
    <property type="match status" value="2"/>
</dbReference>
<dbReference type="Proteomes" id="UP000594454">
    <property type="component" value="Chromosome 2"/>
</dbReference>
<dbReference type="InParanoid" id="A0A7R8YSG9"/>
<sequence length="912" mass="105737">MLDFLKAVAMASEACRCLEDLNADCLFKIFSYLSLPDQFRFSLETDNFNHIIQRILKSNFVDTREFRTNFNLNQSALLLSKFGPSMERLDFTEWINESNASFYKLLPLYCTSVSQVNFFYPSSKGIEIYLDVLSKNSSRINSVHVGPFNPECDHTDLQRYEVDLFEAIVKLENLKTLHLEKLNEVTGENFHLLRNLKELNVEFCANYESEFFTELCESPIRLSKLNINNCTCFTADVLEKLVESQPEIKELTINNIPEGFEKVVKLKKLEKLTIWESLVGRPIDKLIDNLIKYHEKDLKSLQILCDYPRNIADYRPKILFLKNLKELRLPNYVSYDDTYLLRITQSLPNLQKLYLYIDDKKCLITDNGIFTVFTQLPHLREIGFYYRYKFNSELLERICSTRKAGKCGQLMVYMKNDKVLQDILQDPFYLQNSKYVKFAEYQRKHLLFSALNTMSEAPPVAPAPPDPTAAPAQPDPPVPAPKTLLSLHEDMLEDISRFLSLMDILKCVLICNNFDSISQRRTEKTQIVTSEFRQQFSIEENTKIFTKIGSYVQKLKINEWITPANIDFYQIIATHCSDTVQLELSYPSRCGLPIYKEVISKGANIELIRFQATEAYPGRGLQQSLNLEENLCRVINNLENLKHLKLAHLTDVTGEQLMQLTKLEELNIAHCHSFKSSSFIGICEKNTLKVLNMANCILLDNAALEKLVETQDQLRMIILSNNLAADNYEIVGSLKSLKDLFLYNYQNKKLRELIANVSENHKHDLETLEIICSQSVTNFASTNFWYHLSTLENLRTLHVPVAEGLNDYNLINISKKLKNLNRLVLTFNEYRPHELTSKSIIQFLTNSRNLRELALFPWFEIHTDMIDEIVSLRRKVNACFLTIDFGDRGVDLQMPQSRDWGDVLRIIYSRNP</sequence>
<dbReference type="PANTHER" id="PTHR13318">
    <property type="entry name" value="PARTNER OF PAIRED, ISOFORM B-RELATED"/>
    <property type="match status" value="1"/>
</dbReference>
<name>A0A7R8YSG9_HERIL</name>
<dbReference type="SUPFAM" id="SSF52047">
    <property type="entry name" value="RNI-like"/>
    <property type="match status" value="2"/>
</dbReference>
<dbReference type="InterPro" id="IPR001810">
    <property type="entry name" value="F-box_dom"/>
</dbReference>
<proteinExistence type="predicted"/>
<dbReference type="OrthoDB" id="6492012at2759"/>
<protein>
    <recommendedName>
        <fullName evidence="2">F-box domain-containing protein</fullName>
    </recommendedName>
</protein>
<evidence type="ECO:0000259" key="2">
    <source>
        <dbReference type="Pfam" id="PF00646"/>
    </source>
</evidence>
<accession>A0A7R8YSG9</accession>
<dbReference type="AlphaFoldDB" id="A0A7R8YSG9"/>
<reference evidence="3 4" key="1">
    <citation type="submission" date="2020-11" db="EMBL/GenBank/DDBJ databases">
        <authorList>
            <person name="Wallbank WR R."/>
            <person name="Pardo Diaz C."/>
            <person name="Kozak K."/>
            <person name="Martin S."/>
            <person name="Jiggins C."/>
            <person name="Moest M."/>
            <person name="Warren A I."/>
            <person name="Generalovic N T."/>
            <person name="Byers J.R.P. K."/>
            <person name="Montejo-Kovacevich G."/>
            <person name="Yen C E."/>
        </authorList>
    </citation>
    <scope>NUCLEOTIDE SEQUENCE [LARGE SCALE GENOMIC DNA]</scope>
</reference>
<dbReference type="GO" id="GO:0019005">
    <property type="term" value="C:SCF ubiquitin ligase complex"/>
    <property type="evidence" value="ECO:0007669"/>
    <property type="project" value="TreeGrafter"/>
</dbReference>
<dbReference type="GO" id="GO:0031146">
    <property type="term" value="P:SCF-dependent proteasomal ubiquitin-dependent protein catabolic process"/>
    <property type="evidence" value="ECO:0007669"/>
    <property type="project" value="TreeGrafter"/>
</dbReference>
<organism evidence="3 4">
    <name type="scientific">Hermetia illucens</name>
    <name type="common">Black soldier fly</name>
    <dbReference type="NCBI Taxonomy" id="343691"/>
    <lineage>
        <taxon>Eukaryota</taxon>
        <taxon>Metazoa</taxon>
        <taxon>Ecdysozoa</taxon>
        <taxon>Arthropoda</taxon>
        <taxon>Hexapoda</taxon>
        <taxon>Insecta</taxon>
        <taxon>Pterygota</taxon>
        <taxon>Neoptera</taxon>
        <taxon>Endopterygota</taxon>
        <taxon>Diptera</taxon>
        <taxon>Brachycera</taxon>
        <taxon>Stratiomyomorpha</taxon>
        <taxon>Stratiomyidae</taxon>
        <taxon>Hermetiinae</taxon>
        <taxon>Hermetia</taxon>
    </lineage>
</organism>
<dbReference type="InterPro" id="IPR032675">
    <property type="entry name" value="LRR_dom_sf"/>
</dbReference>
<evidence type="ECO:0000313" key="3">
    <source>
        <dbReference type="EMBL" id="CAD7080564.1"/>
    </source>
</evidence>
<dbReference type="Pfam" id="PF00646">
    <property type="entry name" value="F-box"/>
    <property type="match status" value="1"/>
</dbReference>
<evidence type="ECO:0000313" key="4">
    <source>
        <dbReference type="Proteomes" id="UP000594454"/>
    </source>
</evidence>
<dbReference type="EMBL" id="LR899010">
    <property type="protein sequence ID" value="CAD7080564.1"/>
    <property type="molecule type" value="Genomic_DNA"/>
</dbReference>
<evidence type="ECO:0000256" key="1">
    <source>
        <dbReference type="SAM" id="MobiDB-lite"/>
    </source>
</evidence>
<feature type="region of interest" description="Disordered" evidence="1">
    <location>
        <begin position="458"/>
        <end position="477"/>
    </location>
</feature>
<gene>
    <name evidence="3" type="ORF">HERILL_LOCUS3711</name>
</gene>
<feature type="domain" description="F-box" evidence="2">
    <location>
        <begin position="18"/>
        <end position="43"/>
    </location>
</feature>
<feature type="compositionally biased region" description="Pro residues" evidence="1">
    <location>
        <begin position="459"/>
        <end position="477"/>
    </location>
</feature>
<keyword evidence="4" id="KW-1185">Reference proteome</keyword>